<feature type="transmembrane region" description="Helical" evidence="1">
    <location>
        <begin position="123"/>
        <end position="140"/>
    </location>
</feature>
<feature type="transmembrane region" description="Helical" evidence="1">
    <location>
        <begin position="37"/>
        <end position="55"/>
    </location>
</feature>
<feature type="transmembrane region" description="Helical" evidence="1">
    <location>
        <begin position="67"/>
        <end position="89"/>
    </location>
</feature>
<feature type="transmembrane region" description="Helical" evidence="1">
    <location>
        <begin position="189"/>
        <end position="206"/>
    </location>
</feature>
<reference evidence="3 4" key="2">
    <citation type="submission" date="2017-12" db="EMBL/GenBank/DDBJ databases">
        <title>Revising the taxonomy of the Acinetobacter lwoffii group: the description of Acinetobacter pseudolwoffii sp. nov. and emended description of Acinetobacter lwoffii.</title>
        <authorList>
            <person name="Nemec A."/>
        </authorList>
    </citation>
    <scope>NUCLEOTIDE SEQUENCE [LARGE SCALE GENOMIC DNA]</scope>
    <source>
        <strain evidence="3 4">ANC 5347</strain>
    </source>
</reference>
<feature type="domain" description="EamA" evidence="2">
    <location>
        <begin position="159"/>
        <end position="287"/>
    </location>
</feature>
<feature type="transmembrane region" description="Helical" evidence="1">
    <location>
        <begin position="218"/>
        <end position="235"/>
    </location>
</feature>
<accession>A0A2H9UKN5</accession>
<proteinExistence type="predicted"/>
<dbReference type="Pfam" id="PF00892">
    <property type="entry name" value="EamA"/>
    <property type="match status" value="1"/>
</dbReference>
<dbReference type="InterPro" id="IPR000620">
    <property type="entry name" value="EamA_dom"/>
</dbReference>
<dbReference type="GO" id="GO:0016020">
    <property type="term" value="C:membrane"/>
    <property type="evidence" value="ECO:0007669"/>
    <property type="project" value="InterPro"/>
</dbReference>
<feature type="transmembrane region" description="Helical" evidence="1">
    <location>
        <begin position="95"/>
        <end position="116"/>
    </location>
</feature>
<keyword evidence="1" id="KW-0472">Membrane</keyword>
<keyword evidence="1" id="KW-1133">Transmembrane helix</keyword>
<evidence type="ECO:0000313" key="3">
    <source>
        <dbReference type="EMBL" id="PJI32210.1"/>
    </source>
</evidence>
<dbReference type="Proteomes" id="UP000242351">
    <property type="component" value="Unassembled WGS sequence"/>
</dbReference>
<gene>
    <name evidence="3" type="ORF">CU320_09520</name>
</gene>
<dbReference type="NCBIfam" id="NF008676">
    <property type="entry name" value="PRK11689.1"/>
    <property type="match status" value="1"/>
</dbReference>
<evidence type="ECO:0000259" key="2">
    <source>
        <dbReference type="Pfam" id="PF00892"/>
    </source>
</evidence>
<feature type="transmembrane region" description="Helical" evidence="1">
    <location>
        <begin position="12"/>
        <end position="31"/>
    </location>
</feature>
<feature type="transmembrane region" description="Helical" evidence="1">
    <location>
        <begin position="160"/>
        <end position="177"/>
    </location>
</feature>
<keyword evidence="1" id="KW-0812">Transmembrane</keyword>
<feature type="transmembrane region" description="Helical" evidence="1">
    <location>
        <begin position="247"/>
        <end position="266"/>
    </location>
</feature>
<dbReference type="AlphaFoldDB" id="A0A2H9UKN5"/>
<dbReference type="SUPFAM" id="SSF103481">
    <property type="entry name" value="Multidrug resistance efflux transporter EmrE"/>
    <property type="match status" value="1"/>
</dbReference>
<protein>
    <submittedName>
        <fullName evidence="3">EamA family transporter</fullName>
    </submittedName>
</protein>
<sequence>MNVWSMKLATWIGLSSILIWASLVAVVKLITESTSPVQGIALIYTFSSLAILALIGFPKIMQMSKRYLLGCGALFVAYEILFLVAVAWSDHREQVMLIAMINYLWPPLMIVFSIFARQLQARLWVIPGFLLAVVGLMLVVNPEITNLSKLMQVLAENPWAYGFAFIGALLWPCYCILTRKYGRGQNGVPIFFVVAVIALWGLHLGLDEPFRMPSLKLWLEIAIVGSLIGIAYSNWNQSMQYGNIKVLILATYFMPILSSVMSMLILDIRPELSFWIGTALVTAGAIVCWKSTQTT</sequence>
<feature type="transmembrane region" description="Helical" evidence="1">
    <location>
        <begin position="272"/>
        <end position="289"/>
    </location>
</feature>
<dbReference type="EMBL" id="PGOZ01000011">
    <property type="protein sequence ID" value="PJI32210.1"/>
    <property type="molecule type" value="Genomic_DNA"/>
</dbReference>
<organism evidence="3 4">
    <name type="scientific">Acinetobacter pseudolwoffii</name>
    <dbReference type="NCBI Taxonomy" id="2053287"/>
    <lineage>
        <taxon>Bacteria</taxon>
        <taxon>Pseudomonadati</taxon>
        <taxon>Pseudomonadota</taxon>
        <taxon>Gammaproteobacteria</taxon>
        <taxon>Moraxellales</taxon>
        <taxon>Moraxellaceae</taxon>
        <taxon>Acinetobacter</taxon>
    </lineage>
</organism>
<evidence type="ECO:0000256" key="1">
    <source>
        <dbReference type="SAM" id="Phobius"/>
    </source>
</evidence>
<name>A0A2H9UKN5_9GAMM</name>
<evidence type="ECO:0000313" key="4">
    <source>
        <dbReference type="Proteomes" id="UP000242351"/>
    </source>
</evidence>
<reference evidence="3 4" key="1">
    <citation type="submission" date="2017-11" db="EMBL/GenBank/DDBJ databases">
        <authorList>
            <person name="Han C.G."/>
        </authorList>
    </citation>
    <scope>NUCLEOTIDE SEQUENCE [LARGE SCALE GENOMIC DNA]</scope>
    <source>
        <strain evidence="3 4">ANC 5347</strain>
    </source>
</reference>
<dbReference type="RefSeq" id="WP_100357808.1">
    <property type="nucleotide sequence ID" value="NZ_CP183899.1"/>
</dbReference>
<dbReference type="InterPro" id="IPR037185">
    <property type="entry name" value="EmrE-like"/>
</dbReference>
<comment type="caution">
    <text evidence="3">The sequence shown here is derived from an EMBL/GenBank/DDBJ whole genome shotgun (WGS) entry which is preliminary data.</text>
</comment>